<evidence type="ECO:0000256" key="8">
    <source>
        <dbReference type="ARBA" id="ARBA00022927"/>
    </source>
</evidence>
<evidence type="ECO:0000256" key="11">
    <source>
        <dbReference type="ARBA" id="ARBA00023225"/>
    </source>
</evidence>
<dbReference type="RefSeq" id="WP_031218596.1">
    <property type="nucleotide sequence ID" value="NZ_AURB01000129.1"/>
</dbReference>
<feature type="transmembrane region" description="Helical" evidence="12">
    <location>
        <begin position="148"/>
        <end position="169"/>
    </location>
</feature>
<keyword evidence="10 12" id="KW-0472">Membrane</keyword>
<evidence type="ECO:0000256" key="10">
    <source>
        <dbReference type="ARBA" id="ARBA00023136"/>
    </source>
</evidence>
<evidence type="ECO:0000256" key="4">
    <source>
        <dbReference type="ARBA" id="ARBA00022448"/>
    </source>
</evidence>
<evidence type="ECO:0000256" key="2">
    <source>
        <dbReference type="ARBA" id="ARBA00010690"/>
    </source>
</evidence>
<dbReference type="AlphaFoldDB" id="A0A9E7CS27"/>
<proteinExistence type="inferred from homology"/>
<reference evidence="15" key="1">
    <citation type="journal article" date="2022" name="G3 (Bethesda)">
        <title>Unveiling the complete genome sequence of Alicyclobacillus acidoterrestris DSM 3922T, a taint-producing strain.</title>
        <authorList>
            <person name="Leonardo I.C."/>
            <person name="Barreto Crespo M.T."/>
            <person name="Gaspar F.B."/>
        </authorList>
    </citation>
    <scope>NUCLEOTIDE SEQUENCE [LARGE SCALE GENOMIC DNA]</scope>
    <source>
        <strain evidence="15">DSM 3922</strain>
    </source>
</reference>
<keyword evidence="4 12" id="KW-0813">Transport</keyword>
<dbReference type="InterPro" id="IPR029025">
    <property type="entry name" value="T3SS_substrate_exporter_C"/>
</dbReference>
<accession>A0A9E7CS27</accession>
<feature type="transmembrane region" description="Helical" evidence="12">
    <location>
        <begin position="97"/>
        <end position="127"/>
    </location>
</feature>
<dbReference type="GO" id="GO:0009306">
    <property type="term" value="P:protein secretion"/>
    <property type="evidence" value="ECO:0007669"/>
    <property type="project" value="InterPro"/>
</dbReference>
<organism evidence="14 15">
    <name type="scientific">Alicyclobacillus acidoterrestris (strain ATCC 49025 / DSM 3922 / CIP 106132 / NCIMB 13137 / GD3B)</name>
    <dbReference type="NCBI Taxonomy" id="1356854"/>
    <lineage>
        <taxon>Bacteria</taxon>
        <taxon>Bacillati</taxon>
        <taxon>Bacillota</taxon>
        <taxon>Bacilli</taxon>
        <taxon>Bacillales</taxon>
        <taxon>Alicyclobacillaceae</taxon>
        <taxon>Alicyclobacillus</taxon>
    </lineage>
</organism>
<dbReference type="Gene3D" id="6.10.250.2080">
    <property type="match status" value="1"/>
</dbReference>
<protein>
    <recommendedName>
        <fullName evidence="3 12">Flagellar biosynthetic protein FlhB</fullName>
    </recommendedName>
</protein>
<evidence type="ECO:0000256" key="6">
    <source>
        <dbReference type="ARBA" id="ARBA00022692"/>
    </source>
</evidence>
<keyword evidence="8 12" id="KW-0653">Protein transport</keyword>
<keyword evidence="15" id="KW-1185">Reference proteome</keyword>
<evidence type="ECO:0000256" key="12">
    <source>
        <dbReference type="RuleBase" id="RU364091"/>
    </source>
</evidence>
<dbReference type="FunFam" id="3.40.1690.10:FF:000001">
    <property type="entry name" value="Flagellar biosynthetic protein FlhB"/>
    <property type="match status" value="1"/>
</dbReference>
<name>A0A9E7CS27_ALIAG</name>
<dbReference type="InterPro" id="IPR006135">
    <property type="entry name" value="T3SS_substrate_exporter"/>
</dbReference>
<evidence type="ECO:0000313" key="15">
    <source>
        <dbReference type="Proteomes" id="UP000829401"/>
    </source>
</evidence>
<evidence type="ECO:0000313" key="14">
    <source>
        <dbReference type="EMBL" id="UNO50844.1"/>
    </source>
</evidence>
<keyword evidence="6 12" id="KW-0812">Transmembrane</keyword>
<dbReference type="Gene3D" id="3.40.1690.10">
    <property type="entry name" value="secretion proteins EscU"/>
    <property type="match status" value="1"/>
</dbReference>
<feature type="transmembrane region" description="Helical" evidence="12">
    <location>
        <begin position="189"/>
        <end position="216"/>
    </location>
</feature>
<comment type="subcellular location">
    <subcellularLocation>
        <location evidence="1">Cell membrane</location>
        <topology evidence="1">Multi-pass membrane protein</topology>
    </subcellularLocation>
</comment>
<dbReference type="KEGG" id="aaco:K1I37_10160"/>
<keyword evidence="9 12" id="KW-1133">Transmembrane helix</keyword>
<evidence type="ECO:0000256" key="13">
    <source>
        <dbReference type="SAM" id="MobiDB-lite"/>
    </source>
</evidence>
<dbReference type="InterPro" id="IPR006136">
    <property type="entry name" value="FlhB"/>
</dbReference>
<evidence type="ECO:0000256" key="3">
    <source>
        <dbReference type="ARBA" id="ARBA00021622"/>
    </source>
</evidence>
<dbReference type="Proteomes" id="UP000829401">
    <property type="component" value="Chromosome"/>
</dbReference>
<dbReference type="PANTHER" id="PTHR30531:SF12">
    <property type="entry name" value="FLAGELLAR BIOSYNTHETIC PROTEIN FLHB"/>
    <property type="match status" value="1"/>
</dbReference>
<feature type="compositionally biased region" description="Basic and acidic residues" evidence="13">
    <location>
        <begin position="10"/>
        <end position="28"/>
    </location>
</feature>
<sequence length="361" mass="40214">MDLQLQRFADSGDKTERATPKRREEARRKGNVSRSPELTSALVLAAILVALRFTGSMIWGSWQSLMERDLTMQVPSQWTTSTVTQLFLMQGATAVKALLPVVGIALLIGVAVSVAQVRPMFVSMLLAPKFSRIQPLAGLKRMFSTRTLVELGKSLLKLMLIGFVGYSVVVPSASEIRGFTQVDVTQLPFAVGSMVFSLGIRIAVCMVMLAFFDFLYQRFEYERGLRMTKQEVKDEMKQMEGNQQIKGVIRRRARQLAFRRMMQEVPKADVVVTNPTHFAIALKYDSQSMAAPQVIAKGADNLAQRIKERAAESGVPMVENRPLAQTLYRVAEVGDAVPQELYQAVAEVLAHVYRLKQAARG</sequence>
<keyword evidence="14" id="KW-0282">Flagellum</keyword>
<keyword evidence="7 12" id="KW-1005">Bacterial flagellum biogenesis</keyword>
<dbReference type="NCBIfam" id="TIGR00328">
    <property type="entry name" value="flhB"/>
    <property type="match status" value="1"/>
</dbReference>
<feature type="transmembrane region" description="Helical" evidence="12">
    <location>
        <begin position="38"/>
        <end position="62"/>
    </location>
</feature>
<gene>
    <name evidence="12 14" type="primary">flhB</name>
    <name evidence="14" type="ORF">K1I37_10160</name>
</gene>
<dbReference type="GO" id="GO:0005886">
    <property type="term" value="C:plasma membrane"/>
    <property type="evidence" value="ECO:0007669"/>
    <property type="project" value="UniProtKB-SubCell"/>
</dbReference>
<dbReference type="PRINTS" id="PR00950">
    <property type="entry name" value="TYPE3IMSPROT"/>
</dbReference>
<dbReference type="PANTHER" id="PTHR30531">
    <property type="entry name" value="FLAGELLAR BIOSYNTHETIC PROTEIN FLHB"/>
    <property type="match status" value="1"/>
</dbReference>
<keyword evidence="11 12" id="KW-1006">Bacterial flagellum protein export</keyword>
<evidence type="ECO:0000256" key="9">
    <source>
        <dbReference type="ARBA" id="ARBA00022989"/>
    </source>
</evidence>
<evidence type="ECO:0000256" key="1">
    <source>
        <dbReference type="ARBA" id="ARBA00004651"/>
    </source>
</evidence>
<keyword evidence="14" id="KW-0966">Cell projection</keyword>
<evidence type="ECO:0000256" key="7">
    <source>
        <dbReference type="ARBA" id="ARBA00022795"/>
    </source>
</evidence>
<dbReference type="SUPFAM" id="SSF160544">
    <property type="entry name" value="EscU C-terminal domain-like"/>
    <property type="match status" value="1"/>
</dbReference>
<dbReference type="GO" id="GO:0044780">
    <property type="term" value="P:bacterial-type flagellum assembly"/>
    <property type="evidence" value="ECO:0007669"/>
    <property type="project" value="InterPro"/>
</dbReference>
<comment type="similarity">
    <text evidence="2 12">Belongs to the type III secretion exporter family.</text>
</comment>
<keyword evidence="5 12" id="KW-1003">Cell membrane</keyword>
<dbReference type="Pfam" id="PF01312">
    <property type="entry name" value="Bac_export_2"/>
    <property type="match status" value="1"/>
</dbReference>
<comment type="function">
    <text evidence="12">Required for formation of the rod structure in the basal body of the flagellar apparatus. Together with FliI and FliH, may constitute the export apparatus of flagellin.</text>
</comment>
<dbReference type="EMBL" id="CP080467">
    <property type="protein sequence ID" value="UNO50844.1"/>
    <property type="molecule type" value="Genomic_DNA"/>
</dbReference>
<feature type="region of interest" description="Disordered" evidence="13">
    <location>
        <begin position="1"/>
        <end position="32"/>
    </location>
</feature>
<evidence type="ECO:0000256" key="5">
    <source>
        <dbReference type="ARBA" id="ARBA00022475"/>
    </source>
</evidence>
<keyword evidence="14" id="KW-0969">Cilium</keyword>